<dbReference type="EMBL" id="CP063310">
    <property type="protein sequence ID" value="QOS69259.1"/>
    <property type="molecule type" value="Genomic_DNA"/>
</dbReference>
<keyword evidence="1" id="KW-0813">Transport</keyword>
<evidence type="ECO:0000259" key="7">
    <source>
        <dbReference type="PROSITE" id="PS51379"/>
    </source>
</evidence>
<dbReference type="PROSITE" id="PS51379">
    <property type="entry name" value="4FE4S_FER_2"/>
    <property type="match status" value="1"/>
</dbReference>
<dbReference type="AlphaFoldDB" id="A0A6L7IW20"/>
<dbReference type="GO" id="GO:0051539">
    <property type="term" value="F:4 iron, 4 sulfur cluster binding"/>
    <property type="evidence" value="ECO:0007669"/>
    <property type="project" value="UniProtKB-KW"/>
</dbReference>
<keyword evidence="3" id="KW-0479">Metal-binding</keyword>
<organism evidence="8 9">
    <name type="scientific">Eggerthella guodeyinii</name>
    <dbReference type="NCBI Taxonomy" id="2690837"/>
    <lineage>
        <taxon>Bacteria</taxon>
        <taxon>Bacillati</taxon>
        <taxon>Actinomycetota</taxon>
        <taxon>Coriobacteriia</taxon>
        <taxon>Eggerthellales</taxon>
        <taxon>Eggerthellaceae</taxon>
        <taxon>Eggerthella</taxon>
    </lineage>
</organism>
<keyword evidence="5" id="KW-0408">Iron</keyword>
<evidence type="ECO:0000256" key="4">
    <source>
        <dbReference type="ARBA" id="ARBA00022982"/>
    </source>
</evidence>
<dbReference type="InterPro" id="IPR051684">
    <property type="entry name" value="Electron_Trans/Redox"/>
</dbReference>
<dbReference type="GO" id="GO:0046872">
    <property type="term" value="F:metal ion binding"/>
    <property type="evidence" value="ECO:0007669"/>
    <property type="project" value="UniProtKB-KW"/>
</dbReference>
<dbReference type="RefSeq" id="WP_160943111.1">
    <property type="nucleotide sequence ID" value="NZ_CP063310.1"/>
</dbReference>
<reference evidence="8 9" key="1">
    <citation type="submission" date="2020-10" db="EMBL/GenBank/DDBJ databases">
        <title>Eggerthella sp. nov., isolated from human feces.</title>
        <authorList>
            <person name="Yajun G."/>
        </authorList>
    </citation>
    <scope>NUCLEOTIDE SEQUENCE [LARGE SCALE GENOMIC DNA]</scope>
    <source>
        <strain evidence="8 9">HF-1101</strain>
    </source>
</reference>
<evidence type="ECO:0000313" key="8">
    <source>
        <dbReference type="EMBL" id="QOS69259.1"/>
    </source>
</evidence>
<dbReference type="Pfam" id="PF12801">
    <property type="entry name" value="Fer4_5"/>
    <property type="match status" value="2"/>
</dbReference>
<dbReference type="PANTHER" id="PTHR30176:SF3">
    <property type="entry name" value="FERREDOXIN-TYPE PROTEIN NAPH"/>
    <property type="match status" value="1"/>
</dbReference>
<dbReference type="SUPFAM" id="SSF54862">
    <property type="entry name" value="4Fe-4S ferredoxins"/>
    <property type="match status" value="1"/>
</dbReference>
<proteinExistence type="predicted"/>
<evidence type="ECO:0000256" key="3">
    <source>
        <dbReference type="ARBA" id="ARBA00022723"/>
    </source>
</evidence>
<dbReference type="GO" id="GO:0005886">
    <property type="term" value="C:plasma membrane"/>
    <property type="evidence" value="ECO:0007669"/>
    <property type="project" value="TreeGrafter"/>
</dbReference>
<protein>
    <submittedName>
        <fullName evidence="8">4Fe-4S binding protein</fullName>
    </submittedName>
</protein>
<dbReference type="Pfam" id="PF00037">
    <property type="entry name" value="Fer4"/>
    <property type="match status" value="1"/>
</dbReference>
<dbReference type="PROSITE" id="PS00198">
    <property type="entry name" value="4FE4S_FER_1"/>
    <property type="match status" value="1"/>
</dbReference>
<evidence type="ECO:0000256" key="6">
    <source>
        <dbReference type="ARBA" id="ARBA00023014"/>
    </source>
</evidence>
<evidence type="ECO:0000313" key="9">
    <source>
        <dbReference type="Proteomes" id="UP000478463"/>
    </source>
</evidence>
<accession>A0A6L7IW20</accession>
<feature type="domain" description="4Fe-4S ferredoxin-type" evidence="7">
    <location>
        <begin position="260"/>
        <end position="289"/>
    </location>
</feature>
<dbReference type="PANTHER" id="PTHR30176">
    <property type="entry name" value="FERREDOXIN-TYPE PROTEIN NAPH"/>
    <property type="match status" value="1"/>
</dbReference>
<dbReference type="InterPro" id="IPR017900">
    <property type="entry name" value="4Fe4S_Fe_S_CS"/>
</dbReference>
<name>A0A6L7IW20_9ACTN</name>
<dbReference type="KEGG" id="egd:GS424_005280"/>
<evidence type="ECO:0000256" key="5">
    <source>
        <dbReference type="ARBA" id="ARBA00023004"/>
    </source>
</evidence>
<dbReference type="InterPro" id="IPR017896">
    <property type="entry name" value="4Fe4S_Fe-S-bd"/>
</dbReference>
<sequence>MSDGGKRWRIKPRILRACTVGAVLALALVGLALHTGWGTPSAMGVGYVAAVCPLGALESLLGAGAFAPRLLLGLAAALIVALLVGRAFCSWVCPVPPLSRLLSSKKAKGREAAACREAGQLALERHENGDEPARAKIDSRHLVLCGALGSAAVFGFPVFCLICPVGLTFATIVALARLVGFNEPSWSLLVFPAIVALELTVLRTWCGRFCPIGALLSLVARFNRTFKPRVDPARCLRTTSGERCAACSTACPEHIDPNANRGIAAANECTRCKRCAEACPQGAISFPLIAREEEPDSSTP</sequence>
<keyword evidence="4" id="KW-0249">Electron transport</keyword>
<dbReference type="Proteomes" id="UP000478463">
    <property type="component" value="Chromosome"/>
</dbReference>
<evidence type="ECO:0000256" key="1">
    <source>
        <dbReference type="ARBA" id="ARBA00022448"/>
    </source>
</evidence>
<evidence type="ECO:0000256" key="2">
    <source>
        <dbReference type="ARBA" id="ARBA00022485"/>
    </source>
</evidence>
<keyword evidence="2" id="KW-0004">4Fe-4S</keyword>
<gene>
    <name evidence="8" type="ORF">GS424_005280</name>
</gene>
<keyword evidence="6" id="KW-0411">Iron-sulfur</keyword>